<evidence type="ECO:0000256" key="3">
    <source>
        <dbReference type="SAM" id="SignalP"/>
    </source>
</evidence>
<feature type="region of interest" description="Disordered" evidence="2">
    <location>
        <begin position="26"/>
        <end position="49"/>
    </location>
</feature>
<dbReference type="OrthoDB" id="1730249at2"/>
<dbReference type="EMBL" id="CP014672">
    <property type="protein sequence ID" value="ANW98825.1"/>
    <property type="molecule type" value="Genomic_DNA"/>
</dbReference>
<evidence type="ECO:0000256" key="2">
    <source>
        <dbReference type="SAM" id="MobiDB-lite"/>
    </source>
</evidence>
<gene>
    <name evidence="4" type="ORF">CSTERTH_07205</name>
</gene>
<accession>A0A1B1YDJ2</accession>
<evidence type="ECO:0008006" key="6">
    <source>
        <dbReference type="Google" id="ProtNLM"/>
    </source>
</evidence>
<reference evidence="4 5" key="1">
    <citation type="submission" date="2016-02" db="EMBL/GenBank/DDBJ databases">
        <title>Comparison of Clostridium stercorarium subspecies using comparative genomics and transcriptomics.</title>
        <authorList>
            <person name="Schellenberg J."/>
            <person name="Thallinger G."/>
            <person name="Levin D.B."/>
            <person name="Zhang X."/>
            <person name="Alvare G."/>
            <person name="Fristensky B."/>
            <person name="Sparling R."/>
        </authorList>
    </citation>
    <scope>NUCLEOTIDE SEQUENCE [LARGE SCALE GENOMIC DNA]</scope>
    <source>
        <strain evidence="4 5">DSM 2910</strain>
    </source>
</reference>
<evidence type="ECO:0000256" key="1">
    <source>
        <dbReference type="SAM" id="Coils"/>
    </source>
</evidence>
<evidence type="ECO:0000313" key="4">
    <source>
        <dbReference type="EMBL" id="ANW98825.1"/>
    </source>
</evidence>
<feature type="chain" id="PRO_5038632231" description="DUF2680 domain-containing protein" evidence="3">
    <location>
        <begin position="22"/>
        <end position="156"/>
    </location>
</feature>
<feature type="signal peptide" evidence="3">
    <location>
        <begin position="1"/>
        <end position="21"/>
    </location>
</feature>
<feature type="compositionally biased region" description="Basic and acidic residues" evidence="2">
    <location>
        <begin position="40"/>
        <end position="49"/>
    </location>
</feature>
<feature type="coiled-coil region" evidence="1">
    <location>
        <begin position="113"/>
        <end position="140"/>
    </location>
</feature>
<evidence type="ECO:0000313" key="5">
    <source>
        <dbReference type="Proteomes" id="UP000092971"/>
    </source>
</evidence>
<dbReference type="AlphaFoldDB" id="A0A1B1YDJ2"/>
<keyword evidence="3" id="KW-0732">Signal</keyword>
<protein>
    <recommendedName>
        <fullName evidence="6">DUF2680 domain-containing protein</fullName>
    </recommendedName>
</protein>
<dbReference type="Proteomes" id="UP000092971">
    <property type="component" value="Chromosome"/>
</dbReference>
<organism evidence="4 5">
    <name type="scientific">Thermoclostridium stercorarium subsp. thermolacticum DSM 2910</name>
    <dbReference type="NCBI Taxonomy" id="1121336"/>
    <lineage>
        <taxon>Bacteria</taxon>
        <taxon>Bacillati</taxon>
        <taxon>Bacillota</taxon>
        <taxon>Clostridia</taxon>
        <taxon>Eubacteriales</taxon>
        <taxon>Oscillospiraceae</taxon>
        <taxon>Thermoclostridium</taxon>
    </lineage>
</organism>
<name>A0A1B1YDJ2_THEST</name>
<sequence length="156" mass="17904">MIHKAISVFLMAVFLSSGALSGLPDLTGQPEPASGYQSENIKKEQDPVTELRAKKEKIKKLLDEGKITREEAEKKIKSIDERIKQIEEFNKLPLEKKKEMLIENFKSFTEKLVKKGIITREKAEELLKDYENKVKQWDGTGKPPGFKKHHKCPVKN</sequence>
<feature type="coiled-coil region" evidence="1">
    <location>
        <begin position="51"/>
        <end position="89"/>
    </location>
</feature>
<dbReference type="RefSeq" id="WP_015359144.1">
    <property type="nucleotide sequence ID" value="NZ_CP014672.1"/>
</dbReference>
<proteinExistence type="predicted"/>
<keyword evidence="1" id="KW-0175">Coiled coil</keyword>